<keyword evidence="11" id="KW-1185">Reference proteome</keyword>
<dbReference type="EC" id="3.2.1.35" evidence="8"/>
<dbReference type="GO" id="GO:0030214">
    <property type="term" value="P:hyaluronan catabolic process"/>
    <property type="evidence" value="ECO:0007669"/>
    <property type="project" value="TreeGrafter"/>
</dbReference>
<reference evidence="10" key="1">
    <citation type="submission" date="2021-03" db="EMBL/GenBank/DDBJ databases">
        <title>Chromosome level genome of the anhydrobiotic midge Polypedilum vanderplanki.</title>
        <authorList>
            <person name="Yoshida Y."/>
            <person name="Kikawada T."/>
            <person name="Gusev O."/>
        </authorList>
    </citation>
    <scope>NUCLEOTIDE SEQUENCE</scope>
    <source>
        <strain evidence="10">NIAS01</strain>
        <tissue evidence="10">Whole body or cell culture</tissue>
    </source>
</reference>
<dbReference type="GO" id="GO:0004415">
    <property type="term" value="F:hyalurononglucosaminidase activity"/>
    <property type="evidence" value="ECO:0007669"/>
    <property type="project" value="UniProtKB-UniRule"/>
</dbReference>
<dbReference type="Pfam" id="PF01630">
    <property type="entry name" value="Glyco_hydro_56"/>
    <property type="match status" value="1"/>
</dbReference>
<evidence type="ECO:0000256" key="7">
    <source>
        <dbReference type="PIRSR" id="PIRSR038193-3"/>
    </source>
</evidence>
<dbReference type="EMBL" id="JADBJN010000002">
    <property type="protein sequence ID" value="KAG5676333.1"/>
    <property type="molecule type" value="Genomic_DNA"/>
</dbReference>
<comment type="catalytic activity">
    <reaction evidence="8">
        <text>Random hydrolysis of (1-&gt;4)-linkages between N-acetyl-beta-D-glucosamine and D-glucuronate residues in hyaluronate.</text>
        <dbReference type="EC" id="3.2.1.35"/>
    </reaction>
</comment>
<keyword evidence="3 7" id="KW-1015">Disulfide bond</keyword>
<dbReference type="PRINTS" id="PR00846">
    <property type="entry name" value="GLHYDRLASE56"/>
</dbReference>
<dbReference type="InterPro" id="IPR018155">
    <property type="entry name" value="Hyaluronidase"/>
</dbReference>
<dbReference type="GO" id="GO:0005975">
    <property type="term" value="P:carbohydrate metabolic process"/>
    <property type="evidence" value="ECO:0007669"/>
    <property type="project" value="UniProtKB-UniRule"/>
</dbReference>
<sequence length="343" mass="39691">MRISLIGSSLLFLLVKLAIVSSMEVYWNIPSFMCKKHKIHFDNTVTSYGIRQNRDDNFQGNEITILYDPGAFPALGTNGERRNGGVPQEGNLTLHLNQYKAHIDELVPDVNNNGLIIIDFESWRPIFRQNFGVLKDYKDLSYRIERERHPFWTRSRQEAEAQSRFEAAGKRFVEETLALSKSLRPRAQWGYYAFPYCFNKGLNAECPREVRDENDKMEWMFSHSHLVLPSVYLHEQKSPAERQSMVKARIKEAQRVSKNSKKVYVYIQYVYPDSKKLLSESDLIMVFQNAKNQGAKGVILWGSSNDLKTRKDCEMLQTYLDTTMGPISQSFSSKRIFVDMVAG</sequence>
<comment type="similarity">
    <text evidence="1 5 8">Belongs to the glycosyl hydrolase 56 family.</text>
</comment>
<keyword evidence="2 9" id="KW-0732">Signal</keyword>
<dbReference type="PANTHER" id="PTHR11769">
    <property type="entry name" value="HYALURONIDASE"/>
    <property type="match status" value="1"/>
</dbReference>
<dbReference type="Proteomes" id="UP001107558">
    <property type="component" value="Chromosome 2"/>
</dbReference>
<evidence type="ECO:0000313" key="11">
    <source>
        <dbReference type="Proteomes" id="UP001107558"/>
    </source>
</evidence>
<evidence type="ECO:0000256" key="3">
    <source>
        <dbReference type="ARBA" id="ARBA00023157"/>
    </source>
</evidence>
<feature type="active site" description="Proton donor" evidence="6">
    <location>
        <position position="121"/>
    </location>
</feature>
<evidence type="ECO:0000313" key="10">
    <source>
        <dbReference type="EMBL" id="KAG5676333.1"/>
    </source>
</evidence>
<gene>
    <name evidence="10" type="ORF">PVAND_006176</name>
</gene>
<keyword evidence="8" id="KW-0326">Glycosidase</keyword>
<accession>A0A9J6C364</accession>
<dbReference type="PANTHER" id="PTHR11769:SF35">
    <property type="entry name" value="HYALURONIDASE"/>
    <property type="match status" value="1"/>
</dbReference>
<evidence type="ECO:0000256" key="8">
    <source>
        <dbReference type="RuleBase" id="RU610713"/>
    </source>
</evidence>
<dbReference type="InterPro" id="IPR001329">
    <property type="entry name" value="Venom_Hyaluronidase"/>
</dbReference>
<dbReference type="PRINTS" id="PR00847">
    <property type="entry name" value="HYALURONDASE"/>
</dbReference>
<evidence type="ECO:0000256" key="6">
    <source>
        <dbReference type="PIRSR" id="PIRSR038193-1"/>
    </source>
</evidence>
<name>A0A9J6C364_POLVA</name>
<evidence type="ECO:0000256" key="5">
    <source>
        <dbReference type="PIRNR" id="PIRNR038193"/>
    </source>
</evidence>
<evidence type="ECO:0000256" key="4">
    <source>
        <dbReference type="ARBA" id="ARBA00023180"/>
    </source>
</evidence>
<dbReference type="AlphaFoldDB" id="A0A9J6C364"/>
<feature type="disulfide bond" evidence="7">
    <location>
        <begin position="197"/>
        <end position="206"/>
    </location>
</feature>
<keyword evidence="4" id="KW-0325">Glycoprotein</keyword>
<dbReference type="InterPro" id="IPR017853">
    <property type="entry name" value="GH"/>
</dbReference>
<dbReference type="OrthoDB" id="5796153at2759"/>
<dbReference type="InterPro" id="IPR013785">
    <property type="entry name" value="Aldolase_TIM"/>
</dbReference>
<organism evidence="10 11">
    <name type="scientific">Polypedilum vanderplanki</name>
    <name type="common">Sleeping chironomid midge</name>
    <dbReference type="NCBI Taxonomy" id="319348"/>
    <lineage>
        <taxon>Eukaryota</taxon>
        <taxon>Metazoa</taxon>
        <taxon>Ecdysozoa</taxon>
        <taxon>Arthropoda</taxon>
        <taxon>Hexapoda</taxon>
        <taxon>Insecta</taxon>
        <taxon>Pterygota</taxon>
        <taxon>Neoptera</taxon>
        <taxon>Endopterygota</taxon>
        <taxon>Diptera</taxon>
        <taxon>Nematocera</taxon>
        <taxon>Chironomoidea</taxon>
        <taxon>Chironomidae</taxon>
        <taxon>Chironominae</taxon>
        <taxon>Polypedilum</taxon>
        <taxon>Polypedilum</taxon>
    </lineage>
</organism>
<evidence type="ECO:0000256" key="2">
    <source>
        <dbReference type="ARBA" id="ARBA00022729"/>
    </source>
</evidence>
<dbReference type="Gene3D" id="3.20.20.70">
    <property type="entry name" value="Aldolase class I"/>
    <property type="match status" value="1"/>
</dbReference>
<feature type="disulfide bond" evidence="7">
    <location>
        <begin position="34"/>
        <end position="313"/>
    </location>
</feature>
<comment type="caution">
    <text evidence="10">The sequence shown here is derived from an EMBL/GenBank/DDBJ whole genome shotgun (WGS) entry which is preliminary data.</text>
</comment>
<keyword evidence="8" id="KW-0378">Hydrolase</keyword>
<protein>
    <recommendedName>
        <fullName evidence="8">Hyaluronidase</fullName>
        <ecNumber evidence="8">3.2.1.35</ecNumber>
    </recommendedName>
</protein>
<proteinExistence type="inferred from homology"/>
<dbReference type="PIRSF" id="PIRSF038193">
    <property type="entry name" value="Hyaluronidase"/>
    <property type="match status" value="1"/>
</dbReference>
<feature type="signal peptide" evidence="9">
    <location>
        <begin position="1"/>
        <end position="22"/>
    </location>
</feature>
<evidence type="ECO:0000256" key="1">
    <source>
        <dbReference type="ARBA" id="ARBA00008871"/>
    </source>
</evidence>
<feature type="chain" id="PRO_5039892707" description="Hyaluronidase" evidence="9">
    <location>
        <begin position="23"/>
        <end position="343"/>
    </location>
</feature>
<dbReference type="SUPFAM" id="SSF51445">
    <property type="entry name" value="(Trans)glycosidases"/>
    <property type="match status" value="1"/>
</dbReference>
<evidence type="ECO:0000256" key="9">
    <source>
        <dbReference type="SAM" id="SignalP"/>
    </source>
</evidence>
<dbReference type="GO" id="GO:0006952">
    <property type="term" value="P:defense response"/>
    <property type="evidence" value="ECO:0007669"/>
    <property type="project" value="InterPro"/>
</dbReference>